<dbReference type="eggNOG" id="COG3858">
    <property type="taxonomic scope" value="Bacteria"/>
</dbReference>
<feature type="chain" id="PRO_5001761215" evidence="1">
    <location>
        <begin position="26"/>
        <end position="644"/>
    </location>
</feature>
<comment type="caution">
    <text evidence="3">The sequence shown here is derived from an EMBL/GenBank/DDBJ whole genome shotgun (WGS) entry which is preliminary data.</text>
</comment>
<feature type="domain" description="GH18" evidence="2">
    <location>
        <begin position="330"/>
        <end position="644"/>
    </location>
</feature>
<dbReference type="SUPFAM" id="SSF51445">
    <property type="entry name" value="(Trans)glycosidases"/>
    <property type="match status" value="1"/>
</dbReference>
<dbReference type="GO" id="GO:0008061">
    <property type="term" value="F:chitin binding"/>
    <property type="evidence" value="ECO:0007669"/>
    <property type="project" value="InterPro"/>
</dbReference>
<dbReference type="Gene3D" id="3.20.20.80">
    <property type="entry name" value="Glycosidases"/>
    <property type="match status" value="1"/>
</dbReference>
<gene>
    <name evidence="3" type="ORF">ET33_08440</name>
</gene>
<dbReference type="Proteomes" id="UP000028123">
    <property type="component" value="Unassembled WGS sequence"/>
</dbReference>
<dbReference type="SMART" id="SM00636">
    <property type="entry name" value="Glyco_18"/>
    <property type="match status" value="1"/>
</dbReference>
<keyword evidence="3" id="KW-0378">Hydrolase</keyword>
<accession>A0A081P0T6</accession>
<evidence type="ECO:0000313" key="4">
    <source>
        <dbReference type="Proteomes" id="UP000028123"/>
    </source>
</evidence>
<evidence type="ECO:0000256" key="1">
    <source>
        <dbReference type="SAM" id="SignalP"/>
    </source>
</evidence>
<dbReference type="InterPro" id="IPR011583">
    <property type="entry name" value="Chitinase_II/V-like_cat"/>
</dbReference>
<dbReference type="InterPro" id="IPR017853">
    <property type="entry name" value="GH"/>
</dbReference>
<proteinExistence type="predicted"/>
<dbReference type="RefSeq" id="WP_179223712.1">
    <property type="nucleotide sequence ID" value="NZ_FYEP01000009.1"/>
</dbReference>
<dbReference type="PANTHER" id="PTHR46066:SF2">
    <property type="entry name" value="CHITINASE DOMAIN-CONTAINING PROTEIN 1"/>
    <property type="match status" value="1"/>
</dbReference>
<sequence length="644" mass="73108">MLKRNTLLTLSVMTLFLSSAGSVMAADKTSKFRVYQDTTMLLETSDYKSAENYAKQFADSHVEEIGTRKWVWHNYPRYKVFQNGYSSSKWEYASLDQAIREASNWGHASVRDLQSGGWVWSNYPKYRVYQGDDITMDSWNFETLNQAIAEAKKWGNAHIVELGTHRWVWDNIPASRKTELRSGSKIYQIYQGTYSAENWKFAYLEDAVNESLNWGNSKIVNTETGKVVYSNVKPYKVYQFETLLNSFLSIDEAIAYAKQFDHTRITDDEAAGLDGTARVIWNNYPYYRVFQKDKWIADFSTIGGALSYAMGYSNTSIRLYDDGSSIWNNLRGLQFWGWNGSSSDATIRSQVSNTSGLDVVSPTYFQLADGSGNVTDSSNKETVAWLKKQGYSVHPLVNNQFDTAMTTQFLASAQARSKFISALVDKAVAIGADGLNIDFESVAGTDRSAFTTFMKEITDAAHQKGLVISVDLPRGSAAWNAKTAFEHEKLGQIVDYVITMTYDQYWKGSTEPGSVAGLPWVEQGVQEFLAYGIPRDKLIMGIPFYAREWKVDKSGKLDSNRALLMKDLTGLISSKQANLSWDSRFNQYKVEYEQDGFKNVFWLENEETVKARIDIAKKYELAGVSAWRLGYDTKELWNTMIQQK</sequence>
<dbReference type="EMBL" id="JNVM01000016">
    <property type="protein sequence ID" value="KEQ24309.1"/>
    <property type="molecule type" value="Genomic_DNA"/>
</dbReference>
<name>A0A081P0T6_9BACL</name>
<evidence type="ECO:0000259" key="2">
    <source>
        <dbReference type="PROSITE" id="PS51910"/>
    </source>
</evidence>
<dbReference type="PANTHER" id="PTHR46066">
    <property type="entry name" value="CHITINASE DOMAIN-CONTAINING PROTEIN 1 FAMILY MEMBER"/>
    <property type="match status" value="1"/>
</dbReference>
<protein>
    <submittedName>
        <fullName evidence="3">Glycoside hydrolase family 18</fullName>
    </submittedName>
</protein>
<organism evidence="3 4">
    <name type="scientific">Paenibacillus tyrfis</name>
    <dbReference type="NCBI Taxonomy" id="1501230"/>
    <lineage>
        <taxon>Bacteria</taxon>
        <taxon>Bacillati</taxon>
        <taxon>Bacillota</taxon>
        <taxon>Bacilli</taxon>
        <taxon>Bacillales</taxon>
        <taxon>Paenibacillaceae</taxon>
        <taxon>Paenibacillus</taxon>
    </lineage>
</organism>
<feature type="signal peptide" evidence="1">
    <location>
        <begin position="1"/>
        <end position="25"/>
    </location>
</feature>
<dbReference type="Gene3D" id="3.10.50.10">
    <property type="match status" value="1"/>
</dbReference>
<dbReference type="AlphaFoldDB" id="A0A081P0T6"/>
<dbReference type="GO" id="GO:0005975">
    <property type="term" value="P:carbohydrate metabolic process"/>
    <property type="evidence" value="ECO:0007669"/>
    <property type="project" value="InterPro"/>
</dbReference>
<dbReference type="InterPro" id="IPR029070">
    <property type="entry name" value="Chitinase_insertion_sf"/>
</dbReference>
<dbReference type="GO" id="GO:0016787">
    <property type="term" value="F:hydrolase activity"/>
    <property type="evidence" value="ECO:0007669"/>
    <property type="project" value="UniProtKB-KW"/>
</dbReference>
<dbReference type="Pfam" id="PF00704">
    <property type="entry name" value="Glyco_hydro_18"/>
    <property type="match status" value="1"/>
</dbReference>
<dbReference type="PROSITE" id="PS51910">
    <property type="entry name" value="GH18_2"/>
    <property type="match status" value="1"/>
</dbReference>
<reference evidence="3 4" key="1">
    <citation type="submission" date="2014-06" db="EMBL/GenBank/DDBJ databases">
        <title>Draft genome sequence of Paenibacillus sp. MSt1.</title>
        <authorList>
            <person name="Aw Y.K."/>
            <person name="Ong K.S."/>
            <person name="Gan H.M."/>
            <person name="Lee S.M."/>
        </authorList>
    </citation>
    <scope>NUCLEOTIDE SEQUENCE [LARGE SCALE GENOMIC DNA]</scope>
    <source>
        <strain evidence="3 4">MSt1</strain>
    </source>
</reference>
<keyword evidence="1" id="KW-0732">Signal</keyword>
<evidence type="ECO:0000313" key="3">
    <source>
        <dbReference type="EMBL" id="KEQ24309.1"/>
    </source>
</evidence>
<dbReference type="InterPro" id="IPR001223">
    <property type="entry name" value="Glyco_hydro18_cat"/>
</dbReference>
<keyword evidence="4" id="KW-1185">Reference proteome</keyword>